<evidence type="ECO:0000256" key="1">
    <source>
        <dbReference type="ARBA" id="ARBA00023015"/>
    </source>
</evidence>
<feature type="domain" description="HTH lacI-type" evidence="4">
    <location>
        <begin position="7"/>
        <end position="61"/>
    </location>
</feature>
<dbReference type="GO" id="GO:0003700">
    <property type="term" value="F:DNA-binding transcription factor activity"/>
    <property type="evidence" value="ECO:0007669"/>
    <property type="project" value="TreeGrafter"/>
</dbReference>
<dbReference type="SUPFAM" id="SSF47413">
    <property type="entry name" value="lambda repressor-like DNA-binding domains"/>
    <property type="match status" value="1"/>
</dbReference>
<dbReference type="Pfam" id="PF13377">
    <property type="entry name" value="Peripla_BP_3"/>
    <property type="match status" value="1"/>
</dbReference>
<evidence type="ECO:0000259" key="4">
    <source>
        <dbReference type="PROSITE" id="PS50932"/>
    </source>
</evidence>
<dbReference type="InterPro" id="IPR010982">
    <property type="entry name" value="Lambda_DNA-bd_dom_sf"/>
</dbReference>
<keyword evidence="2" id="KW-0238">DNA-binding</keyword>
<dbReference type="GO" id="GO:0000976">
    <property type="term" value="F:transcription cis-regulatory region binding"/>
    <property type="evidence" value="ECO:0007669"/>
    <property type="project" value="TreeGrafter"/>
</dbReference>
<dbReference type="PROSITE" id="PS50932">
    <property type="entry name" value="HTH_LACI_2"/>
    <property type="match status" value="1"/>
</dbReference>
<dbReference type="PANTHER" id="PTHR30146">
    <property type="entry name" value="LACI-RELATED TRANSCRIPTIONAL REPRESSOR"/>
    <property type="match status" value="1"/>
</dbReference>
<dbReference type="PRINTS" id="PR00036">
    <property type="entry name" value="HTHLACI"/>
</dbReference>
<evidence type="ECO:0000313" key="5">
    <source>
        <dbReference type="EMBL" id="KAA0018218.1"/>
    </source>
</evidence>
<dbReference type="Gene3D" id="1.10.260.40">
    <property type="entry name" value="lambda repressor-like DNA-binding domains"/>
    <property type="match status" value="1"/>
</dbReference>
<dbReference type="Gene3D" id="3.40.50.2300">
    <property type="match status" value="2"/>
</dbReference>
<keyword evidence="1" id="KW-0805">Transcription regulation</keyword>
<dbReference type="RefSeq" id="WP_149435421.1">
    <property type="nucleotide sequence ID" value="NZ_VTPX01000005.1"/>
</dbReference>
<dbReference type="Proteomes" id="UP000466024">
    <property type="component" value="Unassembled WGS sequence"/>
</dbReference>
<dbReference type="CDD" id="cd01392">
    <property type="entry name" value="HTH_LacI"/>
    <property type="match status" value="1"/>
</dbReference>
<dbReference type="SUPFAM" id="SSF53822">
    <property type="entry name" value="Periplasmic binding protein-like I"/>
    <property type="match status" value="1"/>
</dbReference>
<dbReference type="EMBL" id="VTPX01000005">
    <property type="protein sequence ID" value="KAA0018218.1"/>
    <property type="molecule type" value="Genomic_DNA"/>
</dbReference>
<dbReference type="InterPro" id="IPR000843">
    <property type="entry name" value="HTH_LacI"/>
</dbReference>
<evidence type="ECO:0000313" key="6">
    <source>
        <dbReference type="Proteomes" id="UP000466024"/>
    </source>
</evidence>
<dbReference type="PROSITE" id="PS00356">
    <property type="entry name" value="HTH_LACI_1"/>
    <property type="match status" value="1"/>
</dbReference>
<dbReference type="AlphaFoldDB" id="A0A640WE26"/>
<name>A0A640WE26_9GAMM</name>
<sequence length="344" mass="37635">MKKERAPTIRDVAKAAGVGMGTVSRVINDSGYVGKETRQRVQEAIESLSFKPNFIASGMRSNRLRSIGVIVSDITNPMFAAIVQKAQQILLENDYQLFLGVTNDDPELEVQLFQTLEHQGVSGIMATLNDDSSPQTAAMIESLGVPVVLLNRALVHGKATVVASEQETGCRQAIDHLVEQGHRSIGLLITDQTTLPGRERHSAITSALARHRLAPPPELVATVRHDVSSGYQAMAKLMTLEMRPSAVVVGSNRALIGALDYLRQNHLRYPQDVSIIGFDETDVTRLLSPAITIVNRDYGALTTTAVDLLLQRINKPLRKTETVLQPTWLEKRESVSKMADQAGT</sequence>
<dbReference type="InterPro" id="IPR028082">
    <property type="entry name" value="Peripla_BP_I"/>
</dbReference>
<accession>A0A640WE26</accession>
<keyword evidence="3" id="KW-0804">Transcription</keyword>
<dbReference type="Pfam" id="PF00356">
    <property type="entry name" value="LacI"/>
    <property type="match status" value="1"/>
</dbReference>
<dbReference type="InterPro" id="IPR046335">
    <property type="entry name" value="LacI/GalR-like_sensor"/>
</dbReference>
<dbReference type="SMART" id="SM00354">
    <property type="entry name" value="HTH_LACI"/>
    <property type="match status" value="1"/>
</dbReference>
<comment type="caution">
    <text evidence="5">The sequence shown here is derived from an EMBL/GenBank/DDBJ whole genome shotgun (WGS) entry which is preliminary data.</text>
</comment>
<dbReference type="PANTHER" id="PTHR30146:SF109">
    <property type="entry name" value="HTH-TYPE TRANSCRIPTIONAL REGULATOR GALS"/>
    <property type="match status" value="1"/>
</dbReference>
<organism evidence="5 6">
    <name type="scientific">Salinicola corii</name>
    <dbReference type="NCBI Taxonomy" id="2606937"/>
    <lineage>
        <taxon>Bacteria</taxon>
        <taxon>Pseudomonadati</taxon>
        <taxon>Pseudomonadota</taxon>
        <taxon>Gammaproteobacteria</taxon>
        <taxon>Oceanospirillales</taxon>
        <taxon>Halomonadaceae</taxon>
        <taxon>Salinicola</taxon>
    </lineage>
</organism>
<reference evidence="5 6" key="1">
    <citation type="submission" date="2019-08" db="EMBL/GenBank/DDBJ databases">
        <title>Bioinformatics analysis of the strain L3 and L5.</title>
        <authorList>
            <person name="Li X."/>
        </authorList>
    </citation>
    <scope>NUCLEOTIDE SEQUENCE [LARGE SCALE GENOMIC DNA]</scope>
    <source>
        <strain evidence="5 6">L3</strain>
    </source>
</reference>
<gene>
    <name evidence="5" type="ORF">F0A16_10885</name>
</gene>
<evidence type="ECO:0000256" key="2">
    <source>
        <dbReference type="ARBA" id="ARBA00023125"/>
    </source>
</evidence>
<proteinExistence type="predicted"/>
<keyword evidence="6" id="KW-1185">Reference proteome</keyword>
<evidence type="ECO:0000256" key="3">
    <source>
        <dbReference type="ARBA" id="ARBA00023163"/>
    </source>
</evidence>
<protein>
    <submittedName>
        <fullName evidence="5">LacI family transcriptional regulator</fullName>
    </submittedName>
</protein>